<evidence type="ECO:0000313" key="2">
    <source>
        <dbReference type="EMBL" id="KAL3288340.1"/>
    </source>
</evidence>
<reference evidence="2 3" key="1">
    <citation type="journal article" date="2021" name="BMC Biol.">
        <title>Horizontally acquired antibacterial genes associated with adaptive radiation of ladybird beetles.</title>
        <authorList>
            <person name="Li H.S."/>
            <person name="Tang X.F."/>
            <person name="Huang Y.H."/>
            <person name="Xu Z.Y."/>
            <person name="Chen M.L."/>
            <person name="Du X.Y."/>
            <person name="Qiu B.Y."/>
            <person name="Chen P.T."/>
            <person name="Zhang W."/>
            <person name="Slipinski A."/>
            <person name="Escalona H.E."/>
            <person name="Waterhouse R.M."/>
            <person name="Zwick A."/>
            <person name="Pang H."/>
        </authorList>
    </citation>
    <scope>NUCLEOTIDE SEQUENCE [LARGE SCALE GENOMIC DNA]</scope>
    <source>
        <strain evidence="2">SYSU2018</strain>
    </source>
</reference>
<dbReference type="InterPro" id="IPR031722">
    <property type="entry name" value="Coilin_N"/>
</dbReference>
<organism evidence="2 3">
    <name type="scientific">Cryptolaemus montrouzieri</name>
    <dbReference type="NCBI Taxonomy" id="559131"/>
    <lineage>
        <taxon>Eukaryota</taxon>
        <taxon>Metazoa</taxon>
        <taxon>Ecdysozoa</taxon>
        <taxon>Arthropoda</taxon>
        <taxon>Hexapoda</taxon>
        <taxon>Insecta</taxon>
        <taxon>Pterygota</taxon>
        <taxon>Neoptera</taxon>
        <taxon>Endopterygota</taxon>
        <taxon>Coleoptera</taxon>
        <taxon>Polyphaga</taxon>
        <taxon>Cucujiformia</taxon>
        <taxon>Coccinelloidea</taxon>
        <taxon>Coccinellidae</taxon>
        <taxon>Scymninae</taxon>
        <taxon>Scymnini</taxon>
        <taxon>Cryptolaemus</taxon>
    </lineage>
</organism>
<evidence type="ECO:0000313" key="3">
    <source>
        <dbReference type="Proteomes" id="UP001516400"/>
    </source>
</evidence>
<evidence type="ECO:0000259" key="1">
    <source>
        <dbReference type="Pfam" id="PF15862"/>
    </source>
</evidence>
<dbReference type="AlphaFoldDB" id="A0ABD2PBZ1"/>
<name>A0ABD2PBZ1_9CUCU</name>
<proteinExistence type="predicted"/>
<accession>A0ABD2PBZ1</accession>
<keyword evidence="3" id="KW-1185">Reference proteome</keyword>
<comment type="caution">
    <text evidence="2">The sequence shown here is derived from an EMBL/GenBank/DDBJ whole genome shotgun (WGS) entry which is preliminary data.</text>
</comment>
<gene>
    <name evidence="2" type="ORF">HHI36_002788</name>
</gene>
<dbReference type="Proteomes" id="UP001516400">
    <property type="component" value="Unassembled WGS sequence"/>
</dbReference>
<feature type="domain" description="Coilin N-terminal" evidence="1">
    <location>
        <begin position="10"/>
        <end position="79"/>
    </location>
</feature>
<dbReference type="Pfam" id="PF15862">
    <property type="entry name" value="Coilin_N"/>
    <property type="match status" value="1"/>
</dbReference>
<protein>
    <recommendedName>
        <fullName evidence="1">Coilin N-terminal domain-containing protein</fullName>
    </recommendedName>
</protein>
<sequence length="109" mass="12790">MPKLNFTINVSLKSFFADNRTRAKLFIDENIKNISNLEEKITRIFGIKHFYLLNNGQLLPSCEDIRILDKDAVIRVVPNNFLPPKLLLDDEYYVIDDDIVNNKNKKKKH</sequence>
<dbReference type="EMBL" id="JABFTP020000185">
    <property type="protein sequence ID" value="KAL3288340.1"/>
    <property type="molecule type" value="Genomic_DNA"/>
</dbReference>